<gene>
    <name evidence="2" type="ORF">ACFSCY_05800</name>
</gene>
<name>A0ABW4FFD2_9PSEU</name>
<keyword evidence="3" id="KW-1185">Reference proteome</keyword>
<evidence type="ECO:0000256" key="1">
    <source>
        <dbReference type="SAM" id="Phobius"/>
    </source>
</evidence>
<keyword evidence="1" id="KW-0812">Transmembrane</keyword>
<dbReference type="EMBL" id="JBHUCP010000003">
    <property type="protein sequence ID" value="MFD1528947.1"/>
    <property type="molecule type" value="Genomic_DNA"/>
</dbReference>
<keyword evidence="1" id="KW-1133">Transmembrane helix</keyword>
<accession>A0ABW4FFD2</accession>
<evidence type="ECO:0000313" key="3">
    <source>
        <dbReference type="Proteomes" id="UP001597145"/>
    </source>
</evidence>
<organism evidence="2 3">
    <name type="scientific">Pseudonocardia aurantiaca</name>
    <dbReference type="NCBI Taxonomy" id="75290"/>
    <lineage>
        <taxon>Bacteria</taxon>
        <taxon>Bacillati</taxon>
        <taxon>Actinomycetota</taxon>
        <taxon>Actinomycetes</taxon>
        <taxon>Pseudonocardiales</taxon>
        <taxon>Pseudonocardiaceae</taxon>
        <taxon>Pseudonocardia</taxon>
    </lineage>
</organism>
<feature type="transmembrane region" description="Helical" evidence="1">
    <location>
        <begin position="12"/>
        <end position="30"/>
    </location>
</feature>
<dbReference type="RefSeq" id="WP_343984824.1">
    <property type="nucleotide sequence ID" value="NZ_BAAAJG010000025.1"/>
</dbReference>
<reference evidence="3" key="1">
    <citation type="journal article" date="2019" name="Int. J. Syst. Evol. Microbiol.">
        <title>The Global Catalogue of Microorganisms (GCM) 10K type strain sequencing project: providing services to taxonomists for standard genome sequencing and annotation.</title>
        <authorList>
            <consortium name="The Broad Institute Genomics Platform"/>
            <consortium name="The Broad Institute Genome Sequencing Center for Infectious Disease"/>
            <person name="Wu L."/>
            <person name="Ma J."/>
        </authorList>
    </citation>
    <scope>NUCLEOTIDE SEQUENCE [LARGE SCALE GENOMIC DNA]</scope>
    <source>
        <strain evidence="3">JCM 12165</strain>
    </source>
</reference>
<dbReference type="Proteomes" id="UP001597145">
    <property type="component" value="Unassembled WGS sequence"/>
</dbReference>
<protein>
    <submittedName>
        <fullName evidence="2">Uncharacterized protein</fullName>
    </submittedName>
</protein>
<evidence type="ECO:0000313" key="2">
    <source>
        <dbReference type="EMBL" id="MFD1528947.1"/>
    </source>
</evidence>
<keyword evidence="1" id="KW-0472">Membrane</keyword>
<sequence>MAIIENTNWFHFMATIFGVTAVIEAVSASFGKPASRRVANGRRS</sequence>
<proteinExistence type="predicted"/>
<comment type="caution">
    <text evidence="2">The sequence shown here is derived from an EMBL/GenBank/DDBJ whole genome shotgun (WGS) entry which is preliminary data.</text>
</comment>